<feature type="region of interest" description="Disordered" evidence="1">
    <location>
        <begin position="241"/>
        <end position="267"/>
    </location>
</feature>
<dbReference type="Proteomes" id="UP001590950">
    <property type="component" value="Unassembled WGS sequence"/>
</dbReference>
<sequence>MLGLVTTVISVIAGAITFTGFHTSQMPNPLNVQSGGNEIGDSYLRIAVALNGGFPTSHYTGPTQADGIAPCISAWNKDYQYIGYARCRNSMYIHSGSFIDILVEQHKYNANGQQAPFLQLLGSKDAICIAYITQQWADGRQLGWLGDMGRACGRPWYHSNIIMGDTDHSPDCTWLDEDHSGGPEVPVAMQINMIAYNNATEKYNHDVDYYCSSDAIMFKTTFDKTWDPLGEVLWNPQMTTKADNGARSLPGTTAKNEHPSHNSRVRRSGSSVFAHLIASQMSHHSAIKLCENDLSHGPDFVSLVENMFCDMALKEHYPLCGKESEKVDCYDFETHHLMTSGGAVARNYSHVEKWTGDAATA</sequence>
<dbReference type="EMBL" id="JBEFKJ010000044">
    <property type="protein sequence ID" value="KAL2037153.1"/>
    <property type="molecule type" value="Genomic_DNA"/>
</dbReference>
<evidence type="ECO:0000256" key="1">
    <source>
        <dbReference type="SAM" id="MobiDB-lite"/>
    </source>
</evidence>
<feature type="signal peptide" evidence="2">
    <location>
        <begin position="1"/>
        <end position="17"/>
    </location>
</feature>
<gene>
    <name evidence="3" type="ORF">N7G274_010149</name>
</gene>
<keyword evidence="4" id="KW-1185">Reference proteome</keyword>
<feature type="chain" id="PRO_5045951074" evidence="2">
    <location>
        <begin position="18"/>
        <end position="361"/>
    </location>
</feature>
<accession>A0ABR3ZV37</accession>
<comment type="caution">
    <text evidence="3">The sequence shown here is derived from an EMBL/GenBank/DDBJ whole genome shotgun (WGS) entry which is preliminary data.</text>
</comment>
<evidence type="ECO:0000313" key="3">
    <source>
        <dbReference type="EMBL" id="KAL2037153.1"/>
    </source>
</evidence>
<protein>
    <submittedName>
        <fullName evidence="3">Uncharacterized protein</fullName>
    </submittedName>
</protein>
<organism evidence="3 4">
    <name type="scientific">Stereocaulon virgatum</name>
    <dbReference type="NCBI Taxonomy" id="373712"/>
    <lineage>
        <taxon>Eukaryota</taxon>
        <taxon>Fungi</taxon>
        <taxon>Dikarya</taxon>
        <taxon>Ascomycota</taxon>
        <taxon>Pezizomycotina</taxon>
        <taxon>Lecanoromycetes</taxon>
        <taxon>OSLEUM clade</taxon>
        <taxon>Lecanoromycetidae</taxon>
        <taxon>Lecanorales</taxon>
        <taxon>Lecanorineae</taxon>
        <taxon>Stereocaulaceae</taxon>
        <taxon>Stereocaulon</taxon>
    </lineage>
</organism>
<keyword evidence="2" id="KW-0732">Signal</keyword>
<evidence type="ECO:0000313" key="4">
    <source>
        <dbReference type="Proteomes" id="UP001590950"/>
    </source>
</evidence>
<reference evidence="3 4" key="1">
    <citation type="submission" date="2024-09" db="EMBL/GenBank/DDBJ databases">
        <title>Rethinking Asexuality: The Enigmatic Case of Functional Sexual Genes in Lepraria (Stereocaulaceae).</title>
        <authorList>
            <person name="Doellman M."/>
            <person name="Sun Y."/>
            <person name="Barcenas-Pena A."/>
            <person name="Lumbsch H.T."/>
            <person name="Grewe F."/>
        </authorList>
    </citation>
    <scope>NUCLEOTIDE SEQUENCE [LARGE SCALE GENOMIC DNA]</scope>
    <source>
        <strain evidence="3 4">Mercado 3170</strain>
    </source>
</reference>
<proteinExistence type="predicted"/>
<evidence type="ECO:0000256" key="2">
    <source>
        <dbReference type="SAM" id="SignalP"/>
    </source>
</evidence>
<name>A0ABR3ZV37_9LECA</name>